<keyword evidence="2" id="KW-0472">Membrane</keyword>
<accession>F9RYR0</accession>
<gene>
    <name evidence="3" type="ORF">VII00023_12136</name>
</gene>
<keyword evidence="2" id="KW-1133">Transmembrane helix</keyword>
<protein>
    <submittedName>
        <fullName evidence="3">Uncharacterized protein</fullName>
    </submittedName>
</protein>
<dbReference type="Proteomes" id="UP000004605">
    <property type="component" value="Unassembled WGS sequence"/>
</dbReference>
<evidence type="ECO:0000313" key="3">
    <source>
        <dbReference type="EMBL" id="EGU46336.1"/>
    </source>
</evidence>
<keyword evidence="2" id="KW-0812">Transmembrane</keyword>
<dbReference type="RefSeq" id="WP_006711050.1">
    <property type="nucleotide sequence ID" value="NZ_AFWF01000040.1"/>
</dbReference>
<feature type="transmembrane region" description="Helical" evidence="2">
    <location>
        <begin position="81"/>
        <end position="99"/>
    </location>
</feature>
<sequence length="100" mass="11619">MAVGSRRTDSNSRYDPEQGFTSDQLHRFGRVANRAQIAREQRQREEEFDQVDDNGLVKRAKKRAMKPIVARDSENGQSIRYAIWLSVALICLLWLMYMTA</sequence>
<organism evidence="3 4">
    <name type="scientific">Vibrio ichthyoenteri ATCC 700023</name>
    <dbReference type="NCBI Taxonomy" id="870968"/>
    <lineage>
        <taxon>Bacteria</taxon>
        <taxon>Pseudomonadati</taxon>
        <taxon>Pseudomonadota</taxon>
        <taxon>Gammaproteobacteria</taxon>
        <taxon>Vibrionales</taxon>
        <taxon>Vibrionaceae</taxon>
        <taxon>Vibrio</taxon>
    </lineage>
</organism>
<reference evidence="3 4" key="1">
    <citation type="journal article" date="2012" name="Int. J. Syst. Evol. Microbiol.">
        <title>Vibrio caribbeanicus sp. nov., isolated from the marine sponge Scleritoderma cyanea.</title>
        <authorList>
            <person name="Hoffmann M."/>
            <person name="Monday S.R."/>
            <person name="Allard M.W."/>
            <person name="Strain E.A."/>
            <person name="Whittaker P."/>
            <person name="Naum M."/>
            <person name="McCarthy P.J."/>
            <person name="Lopez J.V."/>
            <person name="Fischer M."/>
            <person name="Brown E.W."/>
        </authorList>
    </citation>
    <scope>NUCLEOTIDE SEQUENCE [LARGE SCALE GENOMIC DNA]</scope>
    <source>
        <strain evidence="3 4">ATCC 700023</strain>
    </source>
</reference>
<name>F9RYR0_9VIBR</name>
<feature type="region of interest" description="Disordered" evidence="1">
    <location>
        <begin position="1"/>
        <end position="20"/>
    </location>
</feature>
<dbReference type="AlphaFoldDB" id="F9RYR0"/>
<dbReference type="EMBL" id="AFWF01000040">
    <property type="protein sequence ID" value="EGU46336.1"/>
    <property type="molecule type" value="Genomic_DNA"/>
</dbReference>
<evidence type="ECO:0000256" key="1">
    <source>
        <dbReference type="SAM" id="MobiDB-lite"/>
    </source>
</evidence>
<evidence type="ECO:0000313" key="4">
    <source>
        <dbReference type="Proteomes" id="UP000004605"/>
    </source>
</evidence>
<dbReference type="OrthoDB" id="5896947at2"/>
<keyword evidence="4" id="KW-1185">Reference proteome</keyword>
<comment type="caution">
    <text evidence="3">The sequence shown here is derived from an EMBL/GenBank/DDBJ whole genome shotgun (WGS) entry which is preliminary data.</text>
</comment>
<evidence type="ECO:0000256" key="2">
    <source>
        <dbReference type="SAM" id="Phobius"/>
    </source>
</evidence>
<feature type="compositionally biased region" description="Basic and acidic residues" evidence="1">
    <location>
        <begin position="1"/>
        <end position="16"/>
    </location>
</feature>
<proteinExistence type="predicted"/>